<dbReference type="PANTHER" id="PTHR24320">
    <property type="entry name" value="RETINOL DEHYDROGENASE"/>
    <property type="match status" value="1"/>
</dbReference>
<gene>
    <name evidence="4" type="ORF">VHEMI08802</name>
</gene>
<dbReference type="GO" id="GO:0016491">
    <property type="term" value="F:oxidoreductase activity"/>
    <property type="evidence" value="ECO:0007669"/>
    <property type="project" value="UniProtKB-KW"/>
</dbReference>
<dbReference type="Gene3D" id="3.40.50.720">
    <property type="entry name" value="NAD(P)-binding Rossmann-like Domain"/>
    <property type="match status" value="1"/>
</dbReference>
<dbReference type="STRING" id="1531966.A0A0A1TP83"/>
<evidence type="ECO:0000313" key="5">
    <source>
        <dbReference type="Proteomes" id="UP000039046"/>
    </source>
</evidence>
<keyword evidence="5" id="KW-1185">Reference proteome</keyword>
<comment type="similarity">
    <text evidence="1">Belongs to the short-chain dehydrogenases/reductases (SDR) family.</text>
</comment>
<dbReference type="AlphaFoldDB" id="A0A0A1TP83"/>
<reference evidence="4 5" key="1">
    <citation type="journal article" date="2015" name="Genome Announc.">
        <title>Draft Genome Sequence and Gene Annotation of the Entomopathogenic Fungus Verticillium hemipterigenum.</title>
        <authorList>
            <person name="Horn F."/>
            <person name="Habel A."/>
            <person name="Scharf D.H."/>
            <person name="Dworschak J."/>
            <person name="Brakhage A.A."/>
            <person name="Guthke R."/>
            <person name="Hertweck C."/>
            <person name="Linde J."/>
        </authorList>
    </citation>
    <scope>NUCLEOTIDE SEQUENCE [LARGE SCALE GENOMIC DNA]</scope>
</reference>
<evidence type="ECO:0000256" key="2">
    <source>
        <dbReference type="ARBA" id="ARBA00022857"/>
    </source>
</evidence>
<dbReference type="HOGENOM" id="CLU_010194_44_6_1"/>
<dbReference type="InterPro" id="IPR002347">
    <property type="entry name" value="SDR_fam"/>
</dbReference>
<accession>A0A0A1TP83</accession>
<keyword evidence="2" id="KW-0521">NADP</keyword>
<proteinExistence type="inferred from homology"/>
<dbReference type="InterPro" id="IPR036291">
    <property type="entry name" value="NAD(P)-bd_dom_sf"/>
</dbReference>
<dbReference type="OrthoDB" id="191139at2759"/>
<dbReference type="PANTHER" id="PTHR24320:SF236">
    <property type="entry name" value="SHORT-CHAIN DEHYDROGENASE-RELATED"/>
    <property type="match status" value="1"/>
</dbReference>
<evidence type="ECO:0000313" key="4">
    <source>
        <dbReference type="EMBL" id="CEJ93193.1"/>
    </source>
</evidence>
<dbReference type="PRINTS" id="PR00081">
    <property type="entry name" value="GDHRDH"/>
</dbReference>
<protein>
    <recommendedName>
        <fullName evidence="6">Short-chain dehydrogenase</fullName>
    </recommendedName>
</protein>
<name>A0A0A1TP83_9HYPO</name>
<dbReference type="EMBL" id="CDHN01000005">
    <property type="protein sequence ID" value="CEJ93193.1"/>
    <property type="molecule type" value="Genomic_DNA"/>
</dbReference>
<keyword evidence="3" id="KW-0560">Oxidoreductase</keyword>
<organism evidence="4 5">
    <name type="scientific">[Torrubiella] hemipterigena</name>
    <dbReference type="NCBI Taxonomy" id="1531966"/>
    <lineage>
        <taxon>Eukaryota</taxon>
        <taxon>Fungi</taxon>
        <taxon>Dikarya</taxon>
        <taxon>Ascomycota</taxon>
        <taxon>Pezizomycotina</taxon>
        <taxon>Sordariomycetes</taxon>
        <taxon>Hypocreomycetidae</taxon>
        <taxon>Hypocreales</taxon>
        <taxon>Clavicipitaceae</taxon>
        <taxon>Clavicipitaceae incertae sedis</taxon>
        <taxon>'Torrubiella' clade</taxon>
    </lineage>
</organism>
<evidence type="ECO:0008006" key="6">
    <source>
        <dbReference type="Google" id="ProtNLM"/>
    </source>
</evidence>
<evidence type="ECO:0000256" key="1">
    <source>
        <dbReference type="ARBA" id="ARBA00006484"/>
    </source>
</evidence>
<sequence>MMNIYSQHFPPKAHFTEASIPDLTGKVYIVTGSNTGIGKEVAKILYSRNATVWIAARDDQRATQAIDDIRNDHAESKGTLKYLHLDLSDLSTIPTSAQTFLRQETRLDALFNNAGVMIPSPGSATKQGYELQMGVNCLGHFLFTKVLNPILLDTAKSARSGSVRVIWVSSSAVEGLAPHGGVDMDNIEYTQERSVYAKYGISKAGCYFYATEFAHRVEGSGIISISLNPGELSTELDRTAPWWVVGIRRLKCYPPVFGAYTELFAAFSDEVTTTMPTAWIVPWGRFLPMRKDILEGAVSVAEGSTGIATKFWQWSEEQVAPYAK</sequence>
<evidence type="ECO:0000256" key="3">
    <source>
        <dbReference type="ARBA" id="ARBA00023002"/>
    </source>
</evidence>
<dbReference type="SUPFAM" id="SSF51735">
    <property type="entry name" value="NAD(P)-binding Rossmann-fold domains"/>
    <property type="match status" value="1"/>
</dbReference>
<dbReference type="Proteomes" id="UP000039046">
    <property type="component" value="Unassembled WGS sequence"/>
</dbReference>
<dbReference type="Pfam" id="PF00106">
    <property type="entry name" value="adh_short"/>
    <property type="match status" value="1"/>
</dbReference>